<keyword evidence="5 10" id="KW-0418">Kinase</keyword>
<evidence type="ECO:0000256" key="6">
    <source>
        <dbReference type="ARBA" id="ARBA00022840"/>
    </source>
</evidence>
<proteinExistence type="predicted"/>
<evidence type="ECO:0000313" key="11">
    <source>
        <dbReference type="Proteomes" id="UP001589776"/>
    </source>
</evidence>
<dbReference type="EMBL" id="JBHLWN010000125">
    <property type="protein sequence ID" value="MFC0216721.1"/>
    <property type="molecule type" value="Genomic_DNA"/>
</dbReference>
<keyword evidence="6" id="KW-0067">ATP-binding</keyword>
<dbReference type="InterPro" id="IPR036890">
    <property type="entry name" value="HATPase_C_sf"/>
</dbReference>
<dbReference type="InterPro" id="IPR005467">
    <property type="entry name" value="His_kinase_dom"/>
</dbReference>
<evidence type="ECO:0000256" key="3">
    <source>
        <dbReference type="ARBA" id="ARBA00022679"/>
    </source>
</evidence>
<sequence length="578" mass="66071">MTLKRRIIILFLVSSFVPFAGIIAISYVTIYSIVTNKLQSGMQSNLRQVELSLQNTITNLNHVSQQLVPQQLAFEGSAGQKLGQILSAEHPFERLKLTEELGNEISTITFTNPSIGLTMYVFKDDNSYRFENLAVKDGFTLDTLPLLVQYYGISYYGPHISNNRFDNQYVLSAVRKVPLPQREDVYVYIETGFKLTQAILDNDQFGGAVSHLFLDNDGKIVYSERGDAFPRGAPFPAGLSAEESGEAHGYVWFKERSNQGWSIVSLIPAADYRRELNRWFVQIALFAFVLLAVSLLLAWLLWRMVYKPLNKFNKEIKLMTQSRTLPQTPDETKSAATHIPEFDVLLHQFRQMKEQIWTLFSEIELKEKRRVDLEVEKLLYQINPHFLMNSLDTVHWLAVMNGQTEIDRLVLSLNKLLYYNLGKLGQTATIEEELDALRQYLTLQQIRYDFEFDVRIHVDERVLKAPVPRFILQPIVENSLYHGLDDNGYIEVNVRGDGDRIDITIGDNGSGMSKETIRELLEQQGGDQRKVGMGIGMSYVRRMLETQYGTQAELHIDSVIGQGTQVLLRLPIQEAEAI</sequence>
<keyword evidence="11" id="KW-1185">Reference proteome</keyword>
<evidence type="ECO:0000256" key="4">
    <source>
        <dbReference type="ARBA" id="ARBA00022741"/>
    </source>
</evidence>
<dbReference type="PRINTS" id="PR00344">
    <property type="entry name" value="BCTRLSENSOR"/>
</dbReference>
<keyword evidence="8" id="KW-0472">Membrane</keyword>
<reference evidence="10 11" key="1">
    <citation type="submission" date="2024-09" db="EMBL/GenBank/DDBJ databases">
        <authorList>
            <person name="Sun Q."/>
            <person name="Mori K."/>
        </authorList>
    </citation>
    <scope>NUCLEOTIDE SEQUENCE [LARGE SCALE GENOMIC DNA]</scope>
    <source>
        <strain evidence="10 11">CCM 7759</strain>
    </source>
</reference>
<gene>
    <name evidence="10" type="ORF">ACFFK0_30445</name>
</gene>
<dbReference type="SUPFAM" id="SSF55874">
    <property type="entry name" value="ATPase domain of HSP90 chaperone/DNA topoisomerase II/histidine kinase"/>
    <property type="match status" value="1"/>
</dbReference>
<dbReference type="PANTHER" id="PTHR34220">
    <property type="entry name" value="SENSOR HISTIDINE KINASE YPDA"/>
    <property type="match status" value="1"/>
</dbReference>
<dbReference type="PROSITE" id="PS50109">
    <property type="entry name" value="HIS_KIN"/>
    <property type="match status" value="1"/>
</dbReference>
<dbReference type="SMART" id="SM00387">
    <property type="entry name" value="HATPase_c"/>
    <property type="match status" value="1"/>
</dbReference>
<name>A0ABV6DVQ7_9BACL</name>
<feature type="domain" description="Histidine kinase" evidence="9">
    <location>
        <begin position="471"/>
        <end position="574"/>
    </location>
</feature>
<keyword evidence="8" id="KW-0812">Transmembrane</keyword>
<evidence type="ECO:0000256" key="2">
    <source>
        <dbReference type="ARBA" id="ARBA00012438"/>
    </source>
</evidence>
<keyword evidence="8" id="KW-1133">Transmembrane helix</keyword>
<feature type="transmembrane region" description="Helical" evidence="8">
    <location>
        <begin position="7"/>
        <end position="34"/>
    </location>
</feature>
<keyword evidence="7" id="KW-0902">Two-component regulatory system</keyword>
<evidence type="ECO:0000256" key="8">
    <source>
        <dbReference type="SAM" id="Phobius"/>
    </source>
</evidence>
<evidence type="ECO:0000313" key="10">
    <source>
        <dbReference type="EMBL" id="MFC0216721.1"/>
    </source>
</evidence>
<dbReference type="Pfam" id="PF06580">
    <property type="entry name" value="His_kinase"/>
    <property type="match status" value="1"/>
</dbReference>
<evidence type="ECO:0000259" key="9">
    <source>
        <dbReference type="PROSITE" id="PS50109"/>
    </source>
</evidence>
<dbReference type="PANTHER" id="PTHR34220:SF7">
    <property type="entry name" value="SENSOR HISTIDINE KINASE YPDA"/>
    <property type="match status" value="1"/>
</dbReference>
<dbReference type="InterPro" id="IPR010559">
    <property type="entry name" value="Sig_transdc_His_kin_internal"/>
</dbReference>
<dbReference type="Proteomes" id="UP001589776">
    <property type="component" value="Unassembled WGS sequence"/>
</dbReference>
<comment type="catalytic activity">
    <reaction evidence="1">
        <text>ATP + protein L-histidine = ADP + protein N-phospho-L-histidine.</text>
        <dbReference type="EC" id="2.7.13.3"/>
    </reaction>
</comment>
<dbReference type="RefSeq" id="WP_377475234.1">
    <property type="nucleotide sequence ID" value="NZ_JBHLWN010000125.1"/>
</dbReference>
<dbReference type="GO" id="GO:0004673">
    <property type="term" value="F:protein histidine kinase activity"/>
    <property type="evidence" value="ECO:0007669"/>
    <property type="project" value="UniProtKB-EC"/>
</dbReference>
<keyword evidence="4" id="KW-0547">Nucleotide-binding</keyword>
<dbReference type="Pfam" id="PF02518">
    <property type="entry name" value="HATPase_c"/>
    <property type="match status" value="1"/>
</dbReference>
<organism evidence="10 11">
    <name type="scientific">Paenibacillus chartarius</name>
    <dbReference type="NCBI Taxonomy" id="747481"/>
    <lineage>
        <taxon>Bacteria</taxon>
        <taxon>Bacillati</taxon>
        <taxon>Bacillota</taxon>
        <taxon>Bacilli</taxon>
        <taxon>Bacillales</taxon>
        <taxon>Paenibacillaceae</taxon>
        <taxon>Paenibacillus</taxon>
    </lineage>
</organism>
<dbReference type="InterPro" id="IPR050640">
    <property type="entry name" value="Bact_2-comp_sensor_kinase"/>
</dbReference>
<evidence type="ECO:0000256" key="7">
    <source>
        <dbReference type="ARBA" id="ARBA00023012"/>
    </source>
</evidence>
<evidence type="ECO:0000256" key="5">
    <source>
        <dbReference type="ARBA" id="ARBA00022777"/>
    </source>
</evidence>
<feature type="transmembrane region" description="Helical" evidence="8">
    <location>
        <begin position="279"/>
        <end position="302"/>
    </location>
</feature>
<evidence type="ECO:0000256" key="1">
    <source>
        <dbReference type="ARBA" id="ARBA00000085"/>
    </source>
</evidence>
<dbReference type="EC" id="2.7.13.3" evidence="2"/>
<dbReference type="Gene3D" id="6.10.340.10">
    <property type="match status" value="1"/>
</dbReference>
<accession>A0ABV6DVQ7</accession>
<keyword evidence="3 10" id="KW-0808">Transferase</keyword>
<comment type="caution">
    <text evidence="10">The sequence shown here is derived from an EMBL/GenBank/DDBJ whole genome shotgun (WGS) entry which is preliminary data.</text>
</comment>
<protein>
    <recommendedName>
        <fullName evidence="2">histidine kinase</fullName>
        <ecNumber evidence="2">2.7.13.3</ecNumber>
    </recommendedName>
</protein>
<dbReference type="InterPro" id="IPR004358">
    <property type="entry name" value="Sig_transdc_His_kin-like_C"/>
</dbReference>
<dbReference type="Gene3D" id="3.30.565.10">
    <property type="entry name" value="Histidine kinase-like ATPase, C-terminal domain"/>
    <property type="match status" value="1"/>
</dbReference>
<dbReference type="InterPro" id="IPR003594">
    <property type="entry name" value="HATPase_dom"/>
</dbReference>